<keyword evidence="2" id="KW-0238">DNA-binding</keyword>
<evidence type="ECO:0000256" key="1">
    <source>
        <dbReference type="ARBA" id="ARBA00023015"/>
    </source>
</evidence>
<dbReference type="PROSITE" id="PS51071">
    <property type="entry name" value="HTH_RPIR"/>
    <property type="match status" value="1"/>
</dbReference>
<dbReference type="GO" id="GO:0003677">
    <property type="term" value="F:DNA binding"/>
    <property type="evidence" value="ECO:0007669"/>
    <property type="project" value="UniProtKB-KW"/>
</dbReference>
<evidence type="ECO:0000256" key="2">
    <source>
        <dbReference type="ARBA" id="ARBA00023125"/>
    </source>
</evidence>
<evidence type="ECO:0000256" key="3">
    <source>
        <dbReference type="ARBA" id="ARBA00023152"/>
    </source>
</evidence>
<dbReference type="OrthoDB" id="8998729at2"/>
<reference evidence="7 8" key="1">
    <citation type="submission" date="2015-03" db="EMBL/GenBank/DDBJ databases">
        <title>Draft Genome Sequence of Burkholderia andropogonis type strain ICMP2807, isolated from Sorghum bicolor.</title>
        <authorList>
            <person name="Lopes-Santos L."/>
            <person name="Castro D.B."/>
            <person name="Ottoboni L.M."/>
            <person name="Park D."/>
            <person name="Weirc B.S."/>
            <person name="Destefano S.A."/>
        </authorList>
    </citation>
    <scope>NUCLEOTIDE SEQUENCE [LARGE SCALE GENOMIC DNA]</scope>
    <source>
        <strain evidence="7 8">ICMP2807</strain>
    </source>
</reference>
<dbReference type="InterPro" id="IPR047640">
    <property type="entry name" value="RpiR-like"/>
</dbReference>
<dbReference type="SUPFAM" id="SSF53697">
    <property type="entry name" value="SIS domain"/>
    <property type="match status" value="1"/>
</dbReference>
<keyword evidence="1" id="KW-0805">Transcription regulation</keyword>
<dbReference type="Pfam" id="PF01418">
    <property type="entry name" value="HTH_6"/>
    <property type="match status" value="1"/>
</dbReference>
<dbReference type="Gene3D" id="3.40.50.10490">
    <property type="entry name" value="Glucose-6-phosphate isomerase like protein, domain 1"/>
    <property type="match status" value="1"/>
</dbReference>
<dbReference type="InterPro" id="IPR009057">
    <property type="entry name" value="Homeodomain-like_sf"/>
</dbReference>
<dbReference type="Pfam" id="PF01380">
    <property type="entry name" value="SIS"/>
    <property type="match status" value="1"/>
</dbReference>
<gene>
    <name evidence="7" type="ORF">WM40_02405</name>
</gene>
<dbReference type="GO" id="GO:0097367">
    <property type="term" value="F:carbohydrate derivative binding"/>
    <property type="evidence" value="ECO:0007669"/>
    <property type="project" value="InterPro"/>
</dbReference>
<keyword evidence="8" id="KW-1185">Reference proteome</keyword>
<evidence type="ECO:0000256" key="4">
    <source>
        <dbReference type="ARBA" id="ARBA00023163"/>
    </source>
</evidence>
<dbReference type="EMBL" id="LAQU01000002">
    <property type="protein sequence ID" value="KKB64878.1"/>
    <property type="molecule type" value="Genomic_DNA"/>
</dbReference>
<evidence type="ECO:0000313" key="8">
    <source>
        <dbReference type="Proteomes" id="UP000033618"/>
    </source>
</evidence>
<dbReference type="STRING" id="28092.WM40_02405"/>
<dbReference type="InterPro" id="IPR000281">
    <property type="entry name" value="HTH_RpiR"/>
</dbReference>
<dbReference type="CDD" id="cd05013">
    <property type="entry name" value="SIS_RpiR"/>
    <property type="match status" value="1"/>
</dbReference>
<sequence length="298" mass="31976">MHSMPENDDNPPITTRINRARLTLTSAHQRLADYVLSHPLQVATMPIDELASAVGVSIATANRFARAIGLDGYPMLRAELVRGFETMLAPLEKMRVKLEKPSSIVDVFATALEESQRNIAATLDALDAASCEAAVAAILKARRIYLAGFGASGWLAGLLQRGLDPFCENVQLLAGVGGASYGARLLAAARQDDLLIAIAYPRYLADTVLLAETAAARNMQVLALTDGRHSPLVPHANICLFAQTDNHFGPNADAVGLALIEALSGAVAYQSQETMRSAARITDAVLPWLHKGSRDRKR</sequence>
<evidence type="ECO:0000313" key="7">
    <source>
        <dbReference type="EMBL" id="KKB64878.1"/>
    </source>
</evidence>
<evidence type="ECO:0000259" key="6">
    <source>
        <dbReference type="PROSITE" id="PS51464"/>
    </source>
</evidence>
<accession>A0A0F5K460</accession>
<evidence type="ECO:0000259" key="5">
    <source>
        <dbReference type="PROSITE" id="PS51071"/>
    </source>
</evidence>
<dbReference type="InterPro" id="IPR046348">
    <property type="entry name" value="SIS_dom_sf"/>
</dbReference>
<dbReference type="Gene3D" id="1.10.10.10">
    <property type="entry name" value="Winged helix-like DNA-binding domain superfamily/Winged helix DNA-binding domain"/>
    <property type="match status" value="1"/>
</dbReference>
<dbReference type="InterPro" id="IPR035472">
    <property type="entry name" value="RpiR-like_SIS"/>
</dbReference>
<dbReference type="PANTHER" id="PTHR30514">
    <property type="entry name" value="GLUCOKINASE"/>
    <property type="match status" value="1"/>
</dbReference>
<name>A0A0F5K460_9BURK</name>
<feature type="domain" description="HTH rpiR-type" evidence="5">
    <location>
        <begin position="11"/>
        <end position="87"/>
    </location>
</feature>
<dbReference type="AlphaFoldDB" id="A0A0F5K460"/>
<dbReference type="GO" id="GO:0003700">
    <property type="term" value="F:DNA-binding transcription factor activity"/>
    <property type="evidence" value="ECO:0007669"/>
    <property type="project" value="InterPro"/>
</dbReference>
<dbReference type="PROSITE" id="PS51464">
    <property type="entry name" value="SIS"/>
    <property type="match status" value="1"/>
</dbReference>
<dbReference type="PATRIC" id="fig|28092.6.peg.559"/>
<dbReference type="SUPFAM" id="SSF46689">
    <property type="entry name" value="Homeodomain-like"/>
    <property type="match status" value="1"/>
</dbReference>
<keyword evidence="3" id="KW-0324">Glycolysis</keyword>
<protein>
    <submittedName>
        <fullName evidence="7">Transcriptional regulator</fullName>
    </submittedName>
</protein>
<keyword evidence="4" id="KW-0804">Transcription</keyword>
<dbReference type="InterPro" id="IPR036388">
    <property type="entry name" value="WH-like_DNA-bd_sf"/>
</dbReference>
<comment type="caution">
    <text evidence="7">The sequence shown here is derived from an EMBL/GenBank/DDBJ whole genome shotgun (WGS) entry which is preliminary data.</text>
</comment>
<proteinExistence type="predicted"/>
<feature type="domain" description="SIS" evidence="6">
    <location>
        <begin position="134"/>
        <end position="273"/>
    </location>
</feature>
<dbReference type="GO" id="GO:0006096">
    <property type="term" value="P:glycolytic process"/>
    <property type="evidence" value="ECO:0007669"/>
    <property type="project" value="UniProtKB-KW"/>
</dbReference>
<dbReference type="Proteomes" id="UP000033618">
    <property type="component" value="Unassembled WGS sequence"/>
</dbReference>
<organism evidence="7 8">
    <name type="scientific">Robbsia andropogonis</name>
    <dbReference type="NCBI Taxonomy" id="28092"/>
    <lineage>
        <taxon>Bacteria</taxon>
        <taxon>Pseudomonadati</taxon>
        <taxon>Pseudomonadota</taxon>
        <taxon>Betaproteobacteria</taxon>
        <taxon>Burkholderiales</taxon>
        <taxon>Burkholderiaceae</taxon>
        <taxon>Robbsia</taxon>
    </lineage>
</organism>
<dbReference type="InterPro" id="IPR001347">
    <property type="entry name" value="SIS_dom"/>
</dbReference>